<dbReference type="GO" id="GO:0008610">
    <property type="term" value="P:lipid biosynthetic process"/>
    <property type="evidence" value="ECO:0007669"/>
    <property type="project" value="InterPro"/>
</dbReference>
<feature type="domain" description="Fatty acid hydroxylase" evidence="5">
    <location>
        <begin position="6"/>
        <end position="123"/>
    </location>
</feature>
<evidence type="ECO:0000259" key="5">
    <source>
        <dbReference type="Pfam" id="PF04116"/>
    </source>
</evidence>
<evidence type="ECO:0000256" key="1">
    <source>
        <dbReference type="ARBA" id="ARBA00004370"/>
    </source>
</evidence>
<dbReference type="InterPro" id="IPR006694">
    <property type="entry name" value="Fatty_acid_hydroxylase"/>
</dbReference>
<dbReference type="PANTHER" id="PTHR11863">
    <property type="entry name" value="STEROL DESATURASE"/>
    <property type="match status" value="1"/>
</dbReference>
<organism evidence="6">
    <name type="scientific">viral metagenome</name>
    <dbReference type="NCBI Taxonomy" id="1070528"/>
    <lineage>
        <taxon>unclassified sequences</taxon>
        <taxon>metagenomes</taxon>
        <taxon>organismal metagenomes</taxon>
    </lineage>
</organism>
<keyword evidence="4" id="KW-0472">Membrane</keyword>
<dbReference type="AlphaFoldDB" id="A0A6C0K5K6"/>
<evidence type="ECO:0000313" key="6">
    <source>
        <dbReference type="EMBL" id="QHU12733.1"/>
    </source>
</evidence>
<dbReference type="GO" id="GO:0016020">
    <property type="term" value="C:membrane"/>
    <property type="evidence" value="ECO:0007669"/>
    <property type="project" value="UniProtKB-SubCell"/>
</dbReference>
<dbReference type="GO" id="GO:0005506">
    <property type="term" value="F:iron ion binding"/>
    <property type="evidence" value="ECO:0007669"/>
    <property type="project" value="InterPro"/>
</dbReference>
<protein>
    <recommendedName>
        <fullName evidence="5">Fatty acid hydroxylase domain-containing protein</fullName>
    </recommendedName>
</protein>
<reference evidence="6" key="1">
    <citation type="journal article" date="2020" name="Nature">
        <title>Giant virus diversity and host interactions through global metagenomics.</title>
        <authorList>
            <person name="Schulz F."/>
            <person name="Roux S."/>
            <person name="Paez-Espino D."/>
            <person name="Jungbluth S."/>
            <person name="Walsh D.A."/>
            <person name="Denef V.J."/>
            <person name="McMahon K.D."/>
            <person name="Konstantinidis K.T."/>
            <person name="Eloe-Fadrosh E.A."/>
            <person name="Kyrpides N.C."/>
            <person name="Woyke T."/>
        </authorList>
    </citation>
    <scope>NUCLEOTIDE SEQUENCE</scope>
    <source>
        <strain evidence="6">GVMAG-S-1101172-89</strain>
    </source>
</reference>
<proteinExistence type="predicted"/>
<evidence type="ECO:0000256" key="2">
    <source>
        <dbReference type="ARBA" id="ARBA00022692"/>
    </source>
</evidence>
<dbReference type="InterPro" id="IPR050307">
    <property type="entry name" value="Sterol_Desaturase_Related"/>
</dbReference>
<comment type="subcellular location">
    <subcellularLocation>
        <location evidence="1">Membrane</location>
    </subcellularLocation>
</comment>
<keyword evidence="3" id="KW-1133">Transmembrane helix</keyword>
<keyword evidence="2" id="KW-0812">Transmembrane</keyword>
<name>A0A6C0K5K6_9ZZZZ</name>
<evidence type="ECO:0000256" key="4">
    <source>
        <dbReference type="ARBA" id="ARBA00023136"/>
    </source>
</evidence>
<sequence length="139" mass="16479">MWSTPVFIISYDIWFYLSHLMLHHKSLYKYHKEHHTAVYPTWIDTKKGSTFESVFQTVGTLLPLLFYKSLTADFVYANMIIGIRALMRHDDRCSFLIGNHHLLHHKYPSYNFGEYWIDAVCGTMYPNAAEHKRGLLFFL</sequence>
<accession>A0A6C0K5K6</accession>
<dbReference type="Pfam" id="PF04116">
    <property type="entry name" value="FA_hydroxylase"/>
    <property type="match status" value="1"/>
</dbReference>
<dbReference type="EMBL" id="MN740809">
    <property type="protein sequence ID" value="QHU12733.1"/>
    <property type="molecule type" value="Genomic_DNA"/>
</dbReference>
<dbReference type="GO" id="GO:0016491">
    <property type="term" value="F:oxidoreductase activity"/>
    <property type="evidence" value="ECO:0007669"/>
    <property type="project" value="InterPro"/>
</dbReference>
<evidence type="ECO:0000256" key="3">
    <source>
        <dbReference type="ARBA" id="ARBA00022989"/>
    </source>
</evidence>